<dbReference type="CDD" id="cd00085">
    <property type="entry name" value="HNHc"/>
    <property type="match status" value="1"/>
</dbReference>
<dbReference type="GO" id="GO:0003677">
    <property type="term" value="F:DNA binding"/>
    <property type="evidence" value="ECO:0007669"/>
    <property type="project" value="UniProtKB-UniRule"/>
</dbReference>
<dbReference type="OrthoDB" id="9802640at2"/>
<sequence length="207" mass="23800">MVENEFEYIEFLVQGGLQDNSAYSYGRYLEAVSRHLNINLNRSTVASDREVREILDRLSETDLAERYKNNCGTALRAYLRFLGQEQPEFSYPEEISNPEGYAEGAKKQITVNSYERDRQARNRAIEIHGLDCFVCAMNFESMYGEIGIGFIHVHHLIPLHTIDSTYQVNPEKDLVPVCPNCHAMLHRSNNPPTIEQLKDAMQKQKSI</sequence>
<dbReference type="InterPro" id="IPR044068">
    <property type="entry name" value="CB"/>
</dbReference>
<keyword evidence="6" id="KW-1185">Reference proteome</keyword>
<dbReference type="InterPro" id="IPR010998">
    <property type="entry name" value="Integrase_recombinase_N"/>
</dbReference>
<keyword evidence="2 3" id="KW-0238">DNA-binding</keyword>
<proteinExistence type="predicted"/>
<dbReference type="GO" id="GO:0015074">
    <property type="term" value="P:DNA integration"/>
    <property type="evidence" value="ECO:0007669"/>
    <property type="project" value="UniProtKB-KW"/>
</dbReference>
<reference evidence="5 6" key="1">
    <citation type="submission" date="2018-05" db="EMBL/GenBank/DDBJ databases">
        <title>Freshwater and sediment microbial communities from various areas in North America, analyzing microbe dynamics in response to fracking.</title>
        <authorList>
            <person name="Lamendella R."/>
        </authorList>
    </citation>
    <scope>NUCLEOTIDE SEQUENCE [LARGE SCALE GENOMIC DNA]</scope>
    <source>
        <strain evidence="5 6">125B1</strain>
    </source>
</reference>
<feature type="domain" description="Core-binding (CB)" evidence="4">
    <location>
        <begin position="1"/>
        <end position="83"/>
    </location>
</feature>
<dbReference type="Pfam" id="PF01844">
    <property type="entry name" value="HNH"/>
    <property type="match status" value="1"/>
</dbReference>
<dbReference type="Proteomes" id="UP000246964">
    <property type="component" value="Unassembled WGS sequence"/>
</dbReference>
<dbReference type="InterPro" id="IPR002711">
    <property type="entry name" value="HNH"/>
</dbReference>
<organism evidence="5 6">
    <name type="scientific">Pseudidiomarina maritima</name>
    <dbReference type="NCBI Taxonomy" id="519453"/>
    <lineage>
        <taxon>Bacteria</taxon>
        <taxon>Pseudomonadati</taxon>
        <taxon>Pseudomonadota</taxon>
        <taxon>Gammaproteobacteria</taxon>
        <taxon>Alteromonadales</taxon>
        <taxon>Idiomarinaceae</taxon>
        <taxon>Pseudidiomarina</taxon>
    </lineage>
</organism>
<evidence type="ECO:0000256" key="3">
    <source>
        <dbReference type="PROSITE-ProRule" id="PRU01248"/>
    </source>
</evidence>
<evidence type="ECO:0000256" key="1">
    <source>
        <dbReference type="ARBA" id="ARBA00022908"/>
    </source>
</evidence>
<evidence type="ECO:0000313" key="5">
    <source>
        <dbReference type="EMBL" id="PWW06832.1"/>
    </source>
</evidence>
<dbReference type="GO" id="GO:0004519">
    <property type="term" value="F:endonuclease activity"/>
    <property type="evidence" value="ECO:0007669"/>
    <property type="project" value="InterPro"/>
</dbReference>
<evidence type="ECO:0000256" key="2">
    <source>
        <dbReference type="ARBA" id="ARBA00023125"/>
    </source>
</evidence>
<comment type="caution">
    <text evidence="5">The sequence shown here is derived from an EMBL/GenBank/DDBJ whole genome shotgun (WGS) entry which is preliminary data.</text>
</comment>
<dbReference type="RefSeq" id="WP_110077053.1">
    <property type="nucleotide sequence ID" value="NZ_QGTT01000031.1"/>
</dbReference>
<dbReference type="AlphaFoldDB" id="A0A317PZ00"/>
<keyword evidence="1" id="KW-0229">DNA integration</keyword>
<gene>
    <name evidence="5" type="ORF">DET45_13119</name>
</gene>
<dbReference type="Gene3D" id="1.10.150.130">
    <property type="match status" value="1"/>
</dbReference>
<evidence type="ECO:0000259" key="4">
    <source>
        <dbReference type="PROSITE" id="PS51900"/>
    </source>
</evidence>
<dbReference type="InterPro" id="IPR003615">
    <property type="entry name" value="HNH_nuc"/>
</dbReference>
<evidence type="ECO:0000313" key="6">
    <source>
        <dbReference type="Proteomes" id="UP000246964"/>
    </source>
</evidence>
<dbReference type="PROSITE" id="PS51900">
    <property type="entry name" value="CB"/>
    <property type="match status" value="1"/>
</dbReference>
<dbReference type="EMBL" id="QGTT01000031">
    <property type="protein sequence ID" value="PWW06832.1"/>
    <property type="molecule type" value="Genomic_DNA"/>
</dbReference>
<accession>A0A317PZ00</accession>
<protein>
    <submittedName>
        <fullName evidence="5">5-methylcytosine-specific restriction protein A</fullName>
    </submittedName>
</protein>
<name>A0A317PZ00_9GAMM</name>
<dbReference type="GO" id="GO:0008270">
    <property type="term" value="F:zinc ion binding"/>
    <property type="evidence" value="ECO:0007669"/>
    <property type="project" value="InterPro"/>
</dbReference>